<comment type="caution">
    <text evidence="11">The sequence shown here is derived from an EMBL/GenBank/DDBJ whole genome shotgun (WGS) entry which is preliminary data.</text>
</comment>
<evidence type="ECO:0000256" key="7">
    <source>
        <dbReference type="ARBA" id="ARBA00022741"/>
    </source>
</evidence>
<keyword evidence="7" id="KW-0547">Nucleotide-binding</keyword>
<reference evidence="11" key="1">
    <citation type="submission" date="2020-12" db="EMBL/GenBank/DDBJ databases">
        <authorList>
            <person name="Iha C."/>
        </authorList>
    </citation>
    <scope>NUCLEOTIDE SEQUENCE</scope>
</reference>
<dbReference type="Pfam" id="PF22594">
    <property type="entry name" value="GTP-eEF1A_C"/>
    <property type="match status" value="1"/>
</dbReference>
<dbReference type="PROSITE" id="PS51722">
    <property type="entry name" value="G_TR_2"/>
    <property type="match status" value="1"/>
</dbReference>
<name>A0A8S1J374_9CHLO</name>
<feature type="region of interest" description="Disordered" evidence="9">
    <location>
        <begin position="114"/>
        <end position="138"/>
    </location>
</feature>
<evidence type="ECO:0000256" key="9">
    <source>
        <dbReference type="SAM" id="MobiDB-lite"/>
    </source>
</evidence>
<dbReference type="CDD" id="cd04089">
    <property type="entry name" value="eRF3_II"/>
    <property type="match status" value="1"/>
</dbReference>
<evidence type="ECO:0000256" key="2">
    <source>
        <dbReference type="ARBA" id="ARBA00004229"/>
    </source>
</evidence>
<dbReference type="AlphaFoldDB" id="A0A8S1J374"/>
<gene>
    <name evidence="11" type="ORF">OSTQU699_LOCUS5986</name>
</gene>
<comment type="similarity">
    <text evidence="4">Belongs to the TRAFAC class translation factor GTPase superfamily. Classic translation factor GTPase family. EF-Tu/EF-1A subfamily.</text>
</comment>
<dbReference type="InterPro" id="IPR000795">
    <property type="entry name" value="T_Tr_GTP-bd_dom"/>
</dbReference>
<dbReference type="CDD" id="cd01883">
    <property type="entry name" value="EF1_alpha"/>
    <property type="match status" value="1"/>
</dbReference>
<dbReference type="PRINTS" id="PR00315">
    <property type="entry name" value="ELONGATNFCT"/>
</dbReference>
<feature type="region of interest" description="Disordered" evidence="9">
    <location>
        <begin position="1"/>
        <end position="102"/>
    </location>
</feature>
<dbReference type="SUPFAM" id="SSF50465">
    <property type="entry name" value="EF-Tu/eEF-1alpha/eIF2-gamma C-terminal domain"/>
    <property type="match status" value="1"/>
</dbReference>
<evidence type="ECO:0000256" key="4">
    <source>
        <dbReference type="ARBA" id="ARBA00007249"/>
    </source>
</evidence>
<comment type="subcellular location">
    <subcellularLocation>
        <location evidence="3">Cytoplasm</location>
    </subcellularLocation>
    <subcellularLocation>
        <location evidence="2">Plastid</location>
        <location evidence="2">Chloroplast</location>
    </subcellularLocation>
</comment>
<dbReference type="EMBL" id="CAJHUC010001311">
    <property type="protein sequence ID" value="CAD7700627.1"/>
    <property type="molecule type" value="Genomic_DNA"/>
</dbReference>
<dbReference type="CDD" id="cd03704">
    <property type="entry name" value="eRF3_C_III"/>
    <property type="match status" value="1"/>
</dbReference>
<evidence type="ECO:0000256" key="1">
    <source>
        <dbReference type="ARBA" id="ARBA00003982"/>
    </source>
</evidence>
<evidence type="ECO:0000256" key="8">
    <source>
        <dbReference type="ARBA" id="ARBA00023134"/>
    </source>
</evidence>
<evidence type="ECO:0000313" key="12">
    <source>
        <dbReference type="Proteomes" id="UP000708148"/>
    </source>
</evidence>
<dbReference type="OrthoDB" id="342024at2759"/>
<dbReference type="GO" id="GO:0009507">
    <property type="term" value="C:chloroplast"/>
    <property type="evidence" value="ECO:0007669"/>
    <property type="project" value="UniProtKB-SubCell"/>
</dbReference>
<evidence type="ECO:0000259" key="10">
    <source>
        <dbReference type="PROSITE" id="PS51722"/>
    </source>
</evidence>
<sequence length="577" mass="63484">MSDSWEGQYDREQQAAAPSGGGLNPAAQPFRLSAGAPEFTPSFAVPADPPQAPECESPGDEGDPECAPGDAPNGEGCDGDEEETGGVSSSQPAGEAQEAPADEASALIEELKVEDRRAPAATPSAGKKQKAPQEEIEDDDLREHLNIVFIGHVDAGKSTLGGQILYLTGNVDERTIQKYEKEAHDKNRDSWYMAYIMDTNEEERAKGKTVEVGRAHFATEKKRYTILDAPGHKNYVPNMISGAAQADVGLLVIAARRGEFETGFERGGQTREHAQLAKTLGVSKLLVVVNKMDDPSIVLPDGKWSKERFDFIETRLTPFLKSCGYNTKKDVIFLPISALQGKNINTRVPMEDCPWWDKGGLFETLDELEAIDRNPDAPFRMPIIDKYKDMGTMVMGKTEAGTIRTGMTVLLMPNKVKVKVDTIYRDETEVPCARPGENLRIRLQGIDENDVSPGFVLSSTENSVPVVREFEAQLMVMELLEHKAIFSAGYKAVLHIHSVVEECEVTRLLTEINPKTRKEGKAKYVRSNTMVTCRIKVEKSICLETFSKVAQLGRFTLRDEGKTIAIGKVIKLPPKAT</sequence>
<accession>A0A8S1J374</accession>
<evidence type="ECO:0000256" key="3">
    <source>
        <dbReference type="ARBA" id="ARBA00004496"/>
    </source>
</evidence>
<dbReference type="Gene3D" id="3.40.50.300">
    <property type="entry name" value="P-loop containing nucleotide triphosphate hydrolases"/>
    <property type="match status" value="1"/>
</dbReference>
<dbReference type="GO" id="GO:0003924">
    <property type="term" value="F:GTPase activity"/>
    <property type="evidence" value="ECO:0007669"/>
    <property type="project" value="InterPro"/>
</dbReference>
<evidence type="ECO:0000256" key="5">
    <source>
        <dbReference type="ARBA" id="ARBA00022481"/>
    </source>
</evidence>
<dbReference type="SUPFAM" id="SSF50447">
    <property type="entry name" value="Translation proteins"/>
    <property type="match status" value="1"/>
</dbReference>
<dbReference type="Gene3D" id="2.40.30.10">
    <property type="entry name" value="Translation factors"/>
    <property type="match status" value="2"/>
</dbReference>
<dbReference type="InterPro" id="IPR004161">
    <property type="entry name" value="EFTu-like_2"/>
</dbReference>
<keyword evidence="12" id="KW-1185">Reference proteome</keyword>
<dbReference type="InterPro" id="IPR009000">
    <property type="entry name" value="Transl_B-barrel_sf"/>
</dbReference>
<dbReference type="InterPro" id="IPR050100">
    <property type="entry name" value="TRAFAC_GTPase_members"/>
</dbReference>
<feature type="domain" description="Tr-type G" evidence="10">
    <location>
        <begin position="142"/>
        <end position="379"/>
    </location>
</feature>
<dbReference type="FunFam" id="2.40.30.10:FF:000020">
    <property type="entry name" value="Translation elongation factor EF-1"/>
    <property type="match status" value="1"/>
</dbReference>
<keyword evidence="5" id="KW-0488">Methylation</keyword>
<dbReference type="GO" id="GO:0005525">
    <property type="term" value="F:GTP binding"/>
    <property type="evidence" value="ECO:0007669"/>
    <property type="project" value="UniProtKB-KW"/>
</dbReference>
<proteinExistence type="inferred from homology"/>
<dbReference type="Pfam" id="PF03144">
    <property type="entry name" value="GTP_EFTU_D2"/>
    <property type="match status" value="1"/>
</dbReference>
<dbReference type="PANTHER" id="PTHR23115">
    <property type="entry name" value="TRANSLATION FACTOR"/>
    <property type="match status" value="1"/>
</dbReference>
<dbReference type="PROSITE" id="PS00301">
    <property type="entry name" value="G_TR_1"/>
    <property type="match status" value="1"/>
</dbReference>
<dbReference type="InterPro" id="IPR054696">
    <property type="entry name" value="GTP-eEF1A_C"/>
</dbReference>
<dbReference type="SUPFAM" id="SSF52540">
    <property type="entry name" value="P-loop containing nucleoside triphosphate hydrolases"/>
    <property type="match status" value="1"/>
</dbReference>
<dbReference type="InterPro" id="IPR027417">
    <property type="entry name" value="P-loop_NTPase"/>
</dbReference>
<protein>
    <recommendedName>
        <fullName evidence="10">Tr-type G domain-containing protein</fullName>
    </recommendedName>
</protein>
<dbReference type="FunFam" id="3.40.50.300:FF:000862">
    <property type="entry name" value="Eukaryotic peptide chain release factor GTP-binding subunit ERF3A"/>
    <property type="match status" value="1"/>
</dbReference>
<dbReference type="InterPro" id="IPR031157">
    <property type="entry name" value="G_TR_CS"/>
</dbReference>
<evidence type="ECO:0000313" key="11">
    <source>
        <dbReference type="EMBL" id="CAD7700627.1"/>
    </source>
</evidence>
<evidence type="ECO:0000256" key="6">
    <source>
        <dbReference type="ARBA" id="ARBA00022490"/>
    </source>
</evidence>
<dbReference type="InterPro" id="IPR009001">
    <property type="entry name" value="Transl_elong_EF1A/Init_IF2_C"/>
</dbReference>
<comment type="function">
    <text evidence="1">This protein promotes the GTP-dependent binding of aminoacyl-tRNA to the A-site of ribosomes during protein biosynthesis.</text>
</comment>
<keyword evidence="8" id="KW-0342">GTP-binding</keyword>
<organism evidence="11 12">
    <name type="scientific">Ostreobium quekettii</name>
    <dbReference type="NCBI Taxonomy" id="121088"/>
    <lineage>
        <taxon>Eukaryota</taxon>
        <taxon>Viridiplantae</taxon>
        <taxon>Chlorophyta</taxon>
        <taxon>core chlorophytes</taxon>
        <taxon>Ulvophyceae</taxon>
        <taxon>TCBD clade</taxon>
        <taxon>Bryopsidales</taxon>
        <taxon>Ostreobineae</taxon>
        <taxon>Ostreobiaceae</taxon>
        <taxon>Ostreobium</taxon>
    </lineage>
</organism>
<keyword evidence="6" id="KW-0963">Cytoplasm</keyword>
<dbReference type="Pfam" id="PF00009">
    <property type="entry name" value="GTP_EFTU"/>
    <property type="match status" value="1"/>
</dbReference>
<dbReference type="Proteomes" id="UP000708148">
    <property type="component" value="Unassembled WGS sequence"/>
</dbReference>